<evidence type="ECO:0000313" key="2">
    <source>
        <dbReference type="EMBL" id="KRQ01880.1"/>
    </source>
</evidence>
<organism evidence="2 3">
    <name type="scientific">Bradyrhizobium yuanmingense</name>
    <dbReference type="NCBI Taxonomy" id="108015"/>
    <lineage>
        <taxon>Bacteria</taxon>
        <taxon>Pseudomonadati</taxon>
        <taxon>Pseudomonadota</taxon>
        <taxon>Alphaproteobacteria</taxon>
        <taxon>Hyphomicrobiales</taxon>
        <taxon>Nitrobacteraceae</taxon>
        <taxon>Bradyrhizobium</taxon>
    </lineage>
</organism>
<evidence type="ECO:0000313" key="3">
    <source>
        <dbReference type="Proteomes" id="UP000051380"/>
    </source>
</evidence>
<reference evidence="2 3" key="1">
    <citation type="submission" date="2015-09" db="EMBL/GenBank/DDBJ databases">
        <title>Draft Genome Sequence of the Strain BR 3267 (Bradyrhizobium yuanmingense) recommended as inoculant for cowpea in Brazil.</title>
        <authorList>
            <person name="Simoes-Araujo J.L."/>
            <person name="Zilli J.E."/>
        </authorList>
    </citation>
    <scope>NUCLEOTIDE SEQUENCE [LARGE SCALE GENOMIC DNA]</scope>
    <source>
        <strain evidence="2 3">BR3267</strain>
    </source>
</reference>
<dbReference type="EMBL" id="LJYF01000004">
    <property type="protein sequence ID" value="KRQ01880.1"/>
    <property type="molecule type" value="Genomic_DNA"/>
</dbReference>
<feature type="signal peptide" evidence="1">
    <location>
        <begin position="1"/>
        <end position="25"/>
    </location>
</feature>
<evidence type="ECO:0008006" key="4">
    <source>
        <dbReference type="Google" id="ProtNLM"/>
    </source>
</evidence>
<dbReference type="AlphaFoldDB" id="A0A0R3CWC0"/>
<comment type="caution">
    <text evidence="2">The sequence shown here is derived from an EMBL/GenBank/DDBJ whole genome shotgun (WGS) entry which is preliminary data.</text>
</comment>
<gene>
    <name evidence="2" type="ORF">AOQ72_08530</name>
</gene>
<dbReference type="Proteomes" id="UP000051380">
    <property type="component" value="Unassembled WGS sequence"/>
</dbReference>
<proteinExistence type="predicted"/>
<sequence>MRASLVSLLRVAVAAYAMSALTAHASPVCIKERTPFALSQDTVKWTMSIAPGADCIQGLRWSYMQIFNVSVVSGPSRGQLAVVGSGFRYSAEREARGADKFTLLISGKNRHDPGTSTLEVEVNPQ</sequence>
<dbReference type="RefSeq" id="WP_057026473.1">
    <property type="nucleotide sequence ID" value="NZ_JADYWB010000013.1"/>
</dbReference>
<feature type="chain" id="PRO_5006434834" description="Secreted protein" evidence="1">
    <location>
        <begin position="26"/>
        <end position="125"/>
    </location>
</feature>
<keyword evidence="1" id="KW-0732">Signal</keyword>
<protein>
    <recommendedName>
        <fullName evidence="4">Secreted protein</fullName>
    </recommendedName>
</protein>
<name>A0A0R3CWC0_9BRAD</name>
<accession>A0A0R3CWC0</accession>
<evidence type="ECO:0000256" key="1">
    <source>
        <dbReference type="SAM" id="SignalP"/>
    </source>
</evidence>